<dbReference type="EMBL" id="CP003358">
    <property type="protein sequence ID" value="AGB48230.1"/>
    <property type="molecule type" value="Genomic_DNA"/>
</dbReference>
<dbReference type="HOGENOM" id="CLU_017991_1_0_5"/>
<organism evidence="2 3">
    <name type="scientific">Mesorhizobium australicum (strain HAMBI 3006 / LMG 24608 / WSM2073)</name>
    <dbReference type="NCBI Taxonomy" id="754035"/>
    <lineage>
        <taxon>Bacteria</taxon>
        <taxon>Pseudomonadati</taxon>
        <taxon>Pseudomonadota</taxon>
        <taxon>Alphaproteobacteria</taxon>
        <taxon>Hyphomicrobiales</taxon>
        <taxon>Phyllobacteriaceae</taxon>
        <taxon>Mesorhizobium</taxon>
    </lineage>
</organism>
<name>L0KU69_MESAW</name>
<evidence type="ECO:0000313" key="3">
    <source>
        <dbReference type="Proteomes" id="UP000010998"/>
    </source>
</evidence>
<sequence>MNGREAARELGSALNTPAGVRFFEIPLFSEIKMHDRHYFVQQRLGDQWVFIDRQNARPALLSDAQIGGLMSAGDFVVERMAAGAKSVPVPRSPLLTSETTHGQNLRKHAYVDECRKLGDHLRRSRSILKPVIKDLASRRGEKAPGFTTVLSWLDEAEQFGEHFGTAAYSDRHYLKGRRGPHLPTWQEDAIQCGIELWLSVNRMTKGTAYAKVCEAIREFDETVGPSLDKSTLPSKFLASDGSLVPPSERTFQRRCAQIDRQTRDHYKRGPHFAANNNRTYSTRPRPARPYEDVEVDHCTLDVIVVDGERGCIFGRPDVVVFRDRATAMIAGFSIGFEAPSYASFLEGLRHAIYPKSPDSLAGVSSDWPCYGRIENLWVDNAFHFIGNNIAEAGRELGINIERLPRRSPWMKGALERFFRSMGVGLLHLLPGTTLENVLARRDYENLGTATLTLPELEGVITKWICDDYHQRITKGLGVIRGHGDIPSKVWNELAAKCPASLPPNRDLFTSLAGDTQYRTVQREGIAWDYIKYESPELSALLTDPRHGLRREGRVSTKYRIARDPYRLGEISVVNHHAGEIIRVPATAAHHQYASSVTLHQHRVILARAREQMRGSVDIHALVRVRAELIDLVARLLGKRPKTVQKKLARFLQKESAYRLASHVVTVPDTAASDFLGSDLPLLETSRPLAASLSSQPTAPATAQQTQEVEGAAIKTNFVSLGSETAGKSLDEMEDLEEFKKRKAWSVSDGRNV</sequence>
<evidence type="ECO:0000313" key="2">
    <source>
        <dbReference type="EMBL" id="AGB48230.1"/>
    </source>
</evidence>
<dbReference type="GO" id="GO:0015074">
    <property type="term" value="P:DNA integration"/>
    <property type="evidence" value="ECO:0007669"/>
    <property type="project" value="InterPro"/>
</dbReference>
<dbReference type="PROSITE" id="PS50994">
    <property type="entry name" value="INTEGRASE"/>
    <property type="match status" value="1"/>
</dbReference>
<dbReference type="OrthoDB" id="5287589at2"/>
<dbReference type="Proteomes" id="UP000010998">
    <property type="component" value="Chromosome"/>
</dbReference>
<dbReference type="RefSeq" id="WP_015319275.1">
    <property type="nucleotide sequence ID" value="NC_019973.1"/>
</dbReference>
<dbReference type="Gene3D" id="3.30.420.10">
    <property type="entry name" value="Ribonuclease H-like superfamily/Ribonuclease H"/>
    <property type="match status" value="1"/>
</dbReference>
<dbReference type="KEGG" id="mam:Mesau_06011"/>
<keyword evidence="3" id="KW-1185">Reference proteome</keyword>
<dbReference type="InterPro" id="IPR012337">
    <property type="entry name" value="RNaseH-like_sf"/>
</dbReference>
<proteinExistence type="predicted"/>
<accession>L0KU69</accession>
<dbReference type="SUPFAM" id="SSF53098">
    <property type="entry name" value="Ribonuclease H-like"/>
    <property type="match status" value="1"/>
</dbReference>
<evidence type="ECO:0000259" key="1">
    <source>
        <dbReference type="PROSITE" id="PS50994"/>
    </source>
</evidence>
<dbReference type="GO" id="GO:0003676">
    <property type="term" value="F:nucleic acid binding"/>
    <property type="evidence" value="ECO:0007669"/>
    <property type="project" value="InterPro"/>
</dbReference>
<dbReference type="GeneID" id="90993188"/>
<dbReference type="STRING" id="754035.Mesau_06011"/>
<reference evidence="3" key="1">
    <citation type="submission" date="2012-02" db="EMBL/GenBank/DDBJ databases">
        <title>Complete sequence of Mesorhizobium australicum WSM2073.</title>
        <authorList>
            <person name="Lucas S."/>
            <person name="Han J."/>
            <person name="Lapidus A."/>
            <person name="Cheng J.-F."/>
            <person name="Goodwin L."/>
            <person name="Pitluck S."/>
            <person name="Peters L."/>
            <person name="Gu W."/>
            <person name="Detter J.C."/>
            <person name="Han C."/>
            <person name="Tapia R."/>
            <person name="Land M."/>
            <person name="Hauser L."/>
            <person name="Kyrpides N."/>
            <person name="Ivanova N."/>
            <person name="Pagani I."/>
            <person name="Reeve W.G."/>
            <person name="Howieson J.G."/>
            <person name="Tiwari R.P."/>
            <person name="O'Hara G.W."/>
            <person name="Atkins C.A."/>
            <person name="Ronson C.W."/>
            <person name="Nandasena K.G."/>
            <person name="Woyke T."/>
        </authorList>
    </citation>
    <scope>NUCLEOTIDE SEQUENCE [LARGE SCALE GENOMIC DNA]</scope>
    <source>
        <strain evidence="3">LMG 24608 / HAMBI 3006 / WSM2073</strain>
    </source>
</reference>
<feature type="domain" description="Integrase catalytic" evidence="1">
    <location>
        <begin position="285"/>
        <end position="494"/>
    </location>
</feature>
<dbReference type="InterPro" id="IPR001584">
    <property type="entry name" value="Integrase_cat-core"/>
</dbReference>
<protein>
    <submittedName>
        <fullName evidence="2">Integrase family protein</fullName>
    </submittedName>
</protein>
<dbReference type="AlphaFoldDB" id="L0KU69"/>
<gene>
    <name evidence="2" type="ordered locus">Mesau_06011</name>
</gene>
<dbReference type="InterPro" id="IPR036397">
    <property type="entry name" value="RNaseH_sf"/>
</dbReference>
<dbReference type="eggNOG" id="COG2801">
    <property type="taxonomic scope" value="Bacteria"/>
</dbReference>